<organism evidence="5 6">
    <name type="scientific">Gordonia paraffinivorans NBRC 108238</name>
    <dbReference type="NCBI Taxonomy" id="1223543"/>
    <lineage>
        <taxon>Bacteria</taxon>
        <taxon>Bacillati</taxon>
        <taxon>Actinomycetota</taxon>
        <taxon>Actinomycetes</taxon>
        <taxon>Mycobacteriales</taxon>
        <taxon>Gordoniaceae</taxon>
        <taxon>Gordonia</taxon>
    </lineage>
</organism>
<dbReference type="Proteomes" id="UP000035021">
    <property type="component" value="Unassembled WGS sequence"/>
</dbReference>
<protein>
    <submittedName>
        <fullName evidence="5">Epoxide hydrolase</fullName>
    </submittedName>
</protein>
<proteinExistence type="inferred from homology"/>
<name>A0ABQ0IME4_9ACTN</name>
<evidence type="ECO:0000256" key="1">
    <source>
        <dbReference type="ARBA" id="ARBA00010088"/>
    </source>
</evidence>
<dbReference type="InterPro" id="IPR010497">
    <property type="entry name" value="Epoxide_hydro_N"/>
</dbReference>
<dbReference type="SUPFAM" id="SSF53474">
    <property type="entry name" value="alpha/beta-Hydrolases"/>
    <property type="match status" value="1"/>
</dbReference>
<comment type="similarity">
    <text evidence="1">Belongs to the peptidase S33 family.</text>
</comment>
<feature type="domain" description="Epoxide hydrolase N-terminal" evidence="4">
    <location>
        <begin position="51"/>
        <end position="149"/>
    </location>
</feature>
<dbReference type="PIRSF" id="PIRSF001112">
    <property type="entry name" value="Epoxide_hydrolase"/>
    <property type="match status" value="1"/>
</dbReference>
<reference evidence="5 6" key="1">
    <citation type="submission" date="2013-02" db="EMBL/GenBank/DDBJ databases">
        <title>Whole genome shotgun sequence of Gordonia paraffinivorans NBRC 108238.</title>
        <authorList>
            <person name="Isaki-Nakamura S."/>
            <person name="Hosoyama A."/>
            <person name="Tsuchikane K."/>
            <person name="Ando Y."/>
            <person name="Baba S."/>
            <person name="Ohji S."/>
            <person name="Hamada M."/>
            <person name="Tamura T."/>
            <person name="Yamazoe A."/>
            <person name="Yamazaki S."/>
            <person name="Fujita N."/>
        </authorList>
    </citation>
    <scope>NUCLEOTIDE SEQUENCE [LARGE SCALE GENOMIC DNA]</scope>
    <source>
        <strain evidence="5 6">NBRC 108238</strain>
    </source>
</reference>
<comment type="caution">
    <text evidence="5">The sequence shown here is derived from an EMBL/GenBank/DDBJ whole genome shotgun (WGS) entry which is preliminary data.</text>
</comment>
<dbReference type="EMBL" id="BAOQ01000025">
    <property type="protein sequence ID" value="GAC84732.1"/>
    <property type="molecule type" value="Genomic_DNA"/>
</dbReference>
<dbReference type="Pfam" id="PF06441">
    <property type="entry name" value="EHN"/>
    <property type="match status" value="1"/>
</dbReference>
<evidence type="ECO:0000259" key="4">
    <source>
        <dbReference type="Pfam" id="PF06441"/>
    </source>
</evidence>
<evidence type="ECO:0000313" key="5">
    <source>
        <dbReference type="EMBL" id="GAC84732.1"/>
    </source>
</evidence>
<keyword evidence="6" id="KW-1185">Reference proteome</keyword>
<dbReference type="PANTHER" id="PTHR21661">
    <property type="entry name" value="EPOXIDE HYDROLASE 1-RELATED"/>
    <property type="match status" value="1"/>
</dbReference>
<keyword evidence="3 5" id="KW-0378">Hydrolase</keyword>
<keyword evidence="2" id="KW-0058">Aromatic hydrocarbons catabolism</keyword>
<dbReference type="GO" id="GO:0016787">
    <property type="term" value="F:hydrolase activity"/>
    <property type="evidence" value="ECO:0007669"/>
    <property type="project" value="UniProtKB-KW"/>
</dbReference>
<dbReference type="PRINTS" id="PR00412">
    <property type="entry name" value="EPOXHYDRLASE"/>
</dbReference>
<evidence type="ECO:0000313" key="6">
    <source>
        <dbReference type="Proteomes" id="UP000035021"/>
    </source>
</evidence>
<dbReference type="InterPro" id="IPR029058">
    <property type="entry name" value="AB_hydrolase_fold"/>
</dbReference>
<dbReference type="PANTHER" id="PTHR21661:SF35">
    <property type="entry name" value="EPOXIDE HYDROLASE"/>
    <property type="match status" value="1"/>
</dbReference>
<accession>A0ABQ0IME4</accession>
<sequence length="404" mass="45052">MGRESRLLARLNHCMDPTGFRQSGEAGMSLDIDGATADHVGGIEDWQWSPVEEAAIEDLVARLDRYRSPVLSAASGWERGTPTDYLESLVKYWARSFDWRVAERRICSYPWVRANINGEPVTAIHRRSRDPEAPVVVLLHGWPDSFLRFERVLPLLEDVHVVIPCLKGYPGAVIAGSEVATPAVMAEQVAGLLRALGYTRYVVSGGDVGSVVATHLAGNHGKSVSALHMTDLPAIKVPVAVRRELTERELIYYREARRWRATEDAYRAEQATKPHTLARSLSDSPVGLAAWIIEKLHGWSDCRGDIESVFSRDDLLTWVSLYWHTGAIGTSFDPYSAPPLNVDHVETPTAVSVFRHGLLPPGRELFRRFYNVQSWNEHADGGHFAAWERPVEFVEGLRSALTLA</sequence>
<gene>
    <name evidence="5" type="primary">eph</name>
    <name evidence="5" type="ORF">GP2_025_00510</name>
</gene>
<evidence type="ECO:0000256" key="3">
    <source>
        <dbReference type="ARBA" id="ARBA00022801"/>
    </source>
</evidence>
<dbReference type="Gene3D" id="3.40.50.1820">
    <property type="entry name" value="alpha/beta hydrolase"/>
    <property type="match status" value="1"/>
</dbReference>
<evidence type="ECO:0000256" key="2">
    <source>
        <dbReference type="ARBA" id="ARBA00022797"/>
    </source>
</evidence>
<dbReference type="InterPro" id="IPR016292">
    <property type="entry name" value="Epoxide_hydrolase"/>
</dbReference>
<dbReference type="InterPro" id="IPR000639">
    <property type="entry name" value="Epox_hydrolase-like"/>
</dbReference>